<keyword evidence="2" id="KW-1185">Reference proteome</keyword>
<evidence type="ECO:0000313" key="1">
    <source>
        <dbReference type="EMBL" id="CAI9299068.1"/>
    </source>
</evidence>
<gene>
    <name evidence="1" type="ORF">LSALG_LOCUS37795</name>
</gene>
<organism evidence="1 2">
    <name type="scientific">Lactuca saligna</name>
    <name type="common">Willowleaf lettuce</name>
    <dbReference type="NCBI Taxonomy" id="75948"/>
    <lineage>
        <taxon>Eukaryota</taxon>
        <taxon>Viridiplantae</taxon>
        <taxon>Streptophyta</taxon>
        <taxon>Embryophyta</taxon>
        <taxon>Tracheophyta</taxon>
        <taxon>Spermatophyta</taxon>
        <taxon>Magnoliopsida</taxon>
        <taxon>eudicotyledons</taxon>
        <taxon>Gunneridae</taxon>
        <taxon>Pentapetalae</taxon>
        <taxon>asterids</taxon>
        <taxon>campanulids</taxon>
        <taxon>Asterales</taxon>
        <taxon>Asteraceae</taxon>
        <taxon>Cichorioideae</taxon>
        <taxon>Cichorieae</taxon>
        <taxon>Lactucinae</taxon>
        <taxon>Lactuca</taxon>
    </lineage>
</organism>
<dbReference type="Proteomes" id="UP001177003">
    <property type="component" value="Chromosome 8"/>
</dbReference>
<accession>A0AA36EK99</accession>
<dbReference type="EMBL" id="OX465084">
    <property type="protein sequence ID" value="CAI9299068.1"/>
    <property type="molecule type" value="Genomic_DNA"/>
</dbReference>
<protein>
    <submittedName>
        <fullName evidence="1">Uncharacterized protein</fullName>
    </submittedName>
</protein>
<sequence>MVGYRSVIRVLSCEMVAIIGDHGGEGRGDACSFSDCEIGSWMAATQNNGVNDKIGGLGLFSNTHQPTSLGSWRVMDGHVLVEFVRQLPIFWRREAY</sequence>
<dbReference type="AlphaFoldDB" id="A0AA36EK99"/>
<reference evidence="1" key="1">
    <citation type="submission" date="2023-04" db="EMBL/GenBank/DDBJ databases">
        <authorList>
            <person name="Vijverberg K."/>
            <person name="Xiong W."/>
            <person name="Schranz E."/>
        </authorList>
    </citation>
    <scope>NUCLEOTIDE SEQUENCE</scope>
</reference>
<name>A0AA36EK99_LACSI</name>
<proteinExistence type="predicted"/>
<evidence type="ECO:0000313" key="2">
    <source>
        <dbReference type="Proteomes" id="UP001177003"/>
    </source>
</evidence>